<dbReference type="EMBL" id="JPYI02000047">
    <property type="protein sequence ID" value="OQP80124.1"/>
    <property type="molecule type" value="Genomic_DNA"/>
</dbReference>
<comment type="caution">
    <text evidence="1">The sequence shown here is derived from an EMBL/GenBank/DDBJ whole genome shotgun (WGS) entry which is preliminary data.</text>
</comment>
<gene>
    <name evidence="1" type="ORF">IM53_008615</name>
</gene>
<evidence type="ECO:0000313" key="2">
    <source>
        <dbReference type="Proteomes" id="UP000050546"/>
    </source>
</evidence>
<dbReference type="AlphaFoldDB" id="A0A1V9HBD9"/>
<dbReference type="Proteomes" id="UP000050546">
    <property type="component" value="Unassembled WGS sequence"/>
</dbReference>
<organism evidence="1 2">
    <name type="scientific">Xanthomonas phaseoli pv. dieffenbachiae</name>
    <dbReference type="NCBI Taxonomy" id="92828"/>
    <lineage>
        <taxon>Bacteria</taxon>
        <taxon>Pseudomonadati</taxon>
        <taxon>Pseudomonadota</taxon>
        <taxon>Gammaproteobacteria</taxon>
        <taxon>Lysobacterales</taxon>
        <taxon>Lysobacteraceae</taxon>
        <taxon>Xanthomonas</taxon>
    </lineage>
</organism>
<protein>
    <recommendedName>
        <fullName evidence="3">Beta protein</fullName>
    </recommendedName>
</protein>
<name>A0A1V9HBD9_9XANT</name>
<sequence>MEVRDSKQHESMLDCYAKVWRYPALVDYASPEGVLTKTRLKELNQFLKQVHGSGKLAMPVLNPVTAAHDLTVIAPNLGDRKVALRLRADLPGLGLGVALVRNALAVPGLAAKVDRLIVDLGRTPATSVADRTTLAATLNALKGLGLAHLHLASGSFPGSLANIVGAGEVDRKDWELWQQVQALAPLALVGFSDYGPLNPDWTEEVLQRRGSRVTIRYALDDKWRIVRGTKATRQESISISEILVNMYPHEFQGAAFSFGDRLIADRVDPAIPEKKKSSGHLHITEYWTHHISYVLKKQY</sequence>
<accession>A0A1V9HBD9</accession>
<dbReference type="InterPro" id="IPR025683">
    <property type="entry name" value="Protein_beta"/>
</dbReference>
<reference evidence="1 2" key="1">
    <citation type="journal article" date="2016" name="Plant Pathol.">
        <title>Genetic characterization of strains named as Xanthomonas axonopodis pv. dieffenbachiae leads to a taxonomic revision of the X. axonopodis species complex.</title>
        <authorList>
            <person name="Constantin E.C."/>
            <person name="Cleenwerck I."/>
            <person name="Maes M."/>
            <person name="Baeyen S."/>
            <person name="Van Malderghem C."/>
            <person name="De Vos P."/>
            <person name="Cottyn B."/>
        </authorList>
    </citation>
    <scope>NUCLEOTIDE SEQUENCE [LARGE SCALE GENOMIC DNA]</scope>
    <source>
        <strain evidence="1 2">LMG 25940</strain>
    </source>
</reference>
<reference evidence="2" key="2">
    <citation type="journal article" date="2017" name="Plant Pathol.">
        <title>Pathogenicity and virulence gene content of Xanthomonas strains infecting Araceae, formerly known as Xanthomonas axonopodis pv. dieffenbachiae.</title>
        <authorList>
            <person name="Constantin E.C."/>
            <person name="Haegeman A."/>
            <person name="Van Vaerenbergh J."/>
            <person name="Baeyen S."/>
            <person name="Van Malderghem C."/>
            <person name="Maes M."/>
            <person name="Cottyn B."/>
        </authorList>
    </citation>
    <scope>NUCLEOTIDE SEQUENCE [LARGE SCALE GENOMIC DNA]</scope>
    <source>
        <strain evidence="2">LMG 25940</strain>
    </source>
</reference>
<proteinExistence type="predicted"/>
<dbReference type="Pfam" id="PF14350">
    <property type="entry name" value="Beta_protein"/>
    <property type="match status" value="1"/>
</dbReference>
<evidence type="ECO:0008006" key="3">
    <source>
        <dbReference type="Google" id="ProtNLM"/>
    </source>
</evidence>
<evidence type="ECO:0000313" key="1">
    <source>
        <dbReference type="EMBL" id="OQP80124.1"/>
    </source>
</evidence>
<dbReference type="STRING" id="1437877.GCA_001564415_00030"/>